<proteinExistence type="inferred from homology"/>
<evidence type="ECO:0000313" key="12">
    <source>
        <dbReference type="EMBL" id="KAK0734100.1"/>
    </source>
</evidence>
<dbReference type="GO" id="GO:0016592">
    <property type="term" value="C:mediator complex"/>
    <property type="evidence" value="ECO:0007669"/>
    <property type="project" value="UniProtKB-UniRule"/>
</dbReference>
<keyword evidence="7 9" id="KW-0539">Nucleus</keyword>
<comment type="similarity">
    <text evidence="2 9">Belongs to the Mediator complex subunit 14 family.</text>
</comment>
<sequence length="1142" mass="128021">MSPDNGKGLAAIPDNPSFTNSGAGTPMDVDSEFLHDRPGGRPVSTSINDLPDEIQHITAEIMPLSVVLMRLAQWTHVSLQDQVGHLASKPLPQNMANGNANYSPTSAEDASPESLDKKQTLLTWAMDIHTRWTKLLVITEWSKRSEHVGRLIDMKNHLQMSLERYGFLFWDLVKVKNHLRWATVASPDLKTALEVLSSGEASWMPELSFIAPPPISLEERESWMDNINTLLSVRLSFDEHERLPLQFRDYTVGSGRVTFMVKDEFEVDLTIGDEDFEKQFWFIDFRFGFGPAPVEISERVRQFLEHKVNLVLGNEGLAGCYRYLHEFVLTQKIGEFRRQAVELSMGRWIDAIKVERLNRALAIQYWLNRPHSQGSKSWIIIGVYSGNGFNGLKDLKTASWLQLRWFRDNKEVKDFDIPWDLGAISVEALLTTVIARHVEFLLTAIYKKLAIKPRFARRQASMALQISKDEPLNSSLTLQLFDDENATIRIDPVTGSFTLFPQCYTILDGQHRLNSSPSPADDGPVALEQLRWNYTLKDFNSRAKSLGWTTMRPPIPSDDLKSIVYSGTATPTMREPYIPVWLRKAGWSPQWFLMLSLSLGGDQWWLVELSGQKPGLLTGRLKMFIKMPMSSSQLSLSDTFFQNLAVYATGMISQLTDLRELHSKKMAHTARESTSYNLFSQVKIPTLYVRLSDMLRSRTDSAREPPTPWARDFIPINFKGIQNTSDTQDAAPSMPRQDVRVKIIAEARLAVTNKEKFKFLKGNVDHDVVYNPRIGQFSLRLRADMGTPVVNLLSTRIQALERLVDFVQAISKAGKNAVPESVTLREVVFTYCSSPPQTSPPPPIGGTSAQQQQSLPPRAWRVRLDLAKEKDQLVSVALERGNPHLRVLDFLTVLANSPNFESLPLCLLFTLPLYRGLEKVENAWEPIVSNNEGSCQIFPRSVTSVTIRYTLLGTPGSLRQLNIELQVAKRKGKTMWHVFRSAGGGGIGARDRNDEFDKVLQQRVWSARGIGFKGLVTSAAADPEKGIEALLDLIDESVRSLVGTPMPPAPPIHQQTQVHGGHEAVAATAAASAPIPQANMAGNWLLQQQHQQQQQQHQQQRQSLAQASAQHHQQQQHHQRPGGNGGGGTIPGGNSNAPLILD</sequence>
<dbReference type="InterPro" id="IPR013947">
    <property type="entry name" value="Mediator_Med14"/>
</dbReference>
<feature type="domain" description="Mediator complex subunit MED14 N-terminal" evidence="11">
    <location>
        <begin position="62"/>
        <end position="273"/>
    </location>
</feature>
<dbReference type="GO" id="GO:0070847">
    <property type="term" value="C:core mediator complex"/>
    <property type="evidence" value="ECO:0007669"/>
    <property type="project" value="TreeGrafter"/>
</dbReference>
<feature type="region of interest" description="Disordered" evidence="10">
    <location>
        <begin position="1087"/>
        <end position="1142"/>
    </location>
</feature>
<evidence type="ECO:0000256" key="3">
    <source>
        <dbReference type="ARBA" id="ARBA00019619"/>
    </source>
</evidence>
<evidence type="ECO:0000256" key="7">
    <source>
        <dbReference type="ARBA" id="ARBA00023242"/>
    </source>
</evidence>
<comment type="subcellular location">
    <subcellularLocation>
        <location evidence="1 9">Nucleus</location>
    </subcellularLocation>
</comment>
<dbReference type="Pfam" id="PF08638">
    <property type="entry name" value="Med14"/>
    <property type="match status" value="1"/>
</dbReference>
<feature type="compositionally biased region" description="Low complexity" evidence="10">
    <location>
        <begin position="1087"/>
        <end position="1113"/>
    </location>
</feature>
<evidence type="ECO:0000256" key="8">
    <source>
        <dbReference type="ARBA" id="ARBA00032007"/>
    </source>
</evidence>
<dbReference type="PANTHER" id="PTHR12809">
    <property type="entry name" value="MEDIATOR COMPLEX SUBUNIT"/>
    <property type="match status" value="1"/>
</dbReference>
<evidence type="ECO:0000259" key="11">
    <source>
        <dbReference type="Pfam" id="PF08638"/>
    </source>
</evidence>
<evidence type="ECO:0000256" key="10">
    <source>
        <dbReference type="SAM" id="MobiDB-lite"/>
    </source>
</evidence>
<dbReference type="EMBL" id="JAUIRO010000001">
    <property type="protein sequence ID" value="KAK0734100.1"/>
    <property type="molecule type" value="Genomic_DNA"/>
</dbReference>
<evidence type="ECO:0000256" key="4">
    <source>
        <dbReference type="ARBA" id="ARBA00023015"/>
    </source>
</evidence>
<evidence type="ECO:0000256" key="6">
    <source>
        <dbReference type="ARBA" id="ARBA00023163"/>
    </source>
</evidence>
<dbReference type="GO" id="GO:0003712">
    <property type="term" value="F:transcription coregulator activity"/>
    <property type="evidence" value="ECO:0007669"/>
    <property type="project" value="UniProtKB-UniRule"/>
</dbReference>
<dbReference type="AlphaFoldDB" id="A0AA40BH21"/>
<keyword evidence="5 9" id="KW-0010">Activator</keyword>
<dbReference type="PANTHER" id="PTHR12809:SF2">
    <property type="entry name" value="MEDIATOR OF RNA POLYMERASE II TRANSCRIPTION SUBUNIT 14"/>
    <property type="match status" value="1"/>
</dbReference>
<feature type="compositionally biased region" description="Polar residues" evidence="10">
    <location>
        <begin position="94"/>
        <end position="108"/>
    </location>
</feature>
<evidence type="ECO:0000256" key="9">
    <source>
        <dbReference type="RuleBase" id="RU365082"/>
    </source>
</evidence>
<evidence type="ECO:0000313" key="13">
    <source>
        <dbReference type="Proteomes" id="UP001172101"/>
    </source>
</evidence>
<dbReference type="InterPro" id="IPR055122">
    <property type="entry name" value="Med14_N"/>
</dbReference>
<evidence type="ECO:0000256" key="1">
    <source>
        <dbReference type="ARBA" id="ARBA00004123"/>
    </source>
</evidence>
<organism evidence="12 13">
    <name type="scientific">Lasiosphaeria miniovina</name>
    <dbReference type="NCBI Taxonomy" id="1954250"/>
    <lineage>
        <taxon>Eukaryota</taxon>
        <taxon>Fungi</taxon>
        <taxon>Dikarya</taxon>
        <taxon>Ascomycota</taxon>
        <taxon>Pezizomycotina</taxon>
        <taxon>Sordariomycetes</taxon>
        <taxon>Sordariomycetidae</taxon>
        <taxon>Sordariales</taxon>
        <taxon>Lasiosphaeriaceae</taxon>
        <taxon>Lasiosphaeria</taxon>
    </lineage>
</organism>
<dbReference type="GO" id="GO:0006357">
    <property type="term" value="P:regulation of transcription by RNA polymerase II"/>
    <property type="evidence" value="ECO:0007669"/>
    <property type="project" value="InterPro"/>
</dbReference>
<dbReference type="RefSeq" id="XP_060302977.1">
    <property type="nucleotide sequence ID" value="XM_060436327.1"/>
</dbReference>
<feature type="region of interest" description="Disordered" evidence="10">
    <location>
        <begin position="834"/>
        <end position="855"/>
    </location>
</feature>
<feature type="region of interest" description="Disordered" evidence="10">
    <location>
        <begin position="88"/>
        <end position="113"/>
    </location>
</feature>
<evidence type="ECO:0000256" key="5">
    <source>
        <dbReference type="ARBA" id="ARBA00023159"/>
    </source>
</evidence>
<accession>A0AA40BH21</accession>
<dbReference type="Pfam" id="PF26204">
    <property type="entry name" value="Med14_fung"/>
    <property type="match status" value="1"/>
</dbReference>
<reference evidence="12" key="1">
    <citation type="submission" date="2023-06" db="EMBL/GenBank/DDBJ databases">
        <title>Genome-scale phylogeny and comparative genomics of the fungal order Sordariales.</title>
        <authorList>
            <consortium name="Lawrence Berkeley National Laboratory"/>
            <person name="Hensen N."/>
            <person name="Bonometti L."/>
            <person name="Westerberg I."/>
            <person name="Brannstrom I.O."/>
            <person name="Guillou S."/>
            <person name="Cros-Aarteil S."/>
            <person name="Calhoun S."/>
            <person name="Haridas S."/>
            <person name="Kuo A."/>
            <person name="Mondo S."/>
            <person name="Pangilinan J."/>
            <person name="Riley R."/>
            <person name="LaButti K."/>
            <person name="Andreopoulos B."/>
            <person name="Lipzen A."/>
            <person name="Chen C."/>
            <person name="Yanf M."/>
            <person name="Daum C."/>
            <person name="Ng V."/>
            <person name="Clum A."/>
            <person name="Steindorff A."/>
            <person name="Ohm R."/>
            <person name="Martin F."/>
            <person name="Silar P."/>
            <person name="Natvig D."/>
            <person name="Lalanne C."/>
            <person name="Gautier V."/>
            <person name="Ament-velasquez S.L."/>
            <person name="Kruys A."/>
            <person name="Hutchinson M.I."/>
            <person name="Powell A.J."/>
            <person name="Barry K."/>
            <person name="Miller A.N."/>
            <person name="Grigoriev I.V."/>
            <person name="Debuchy R."/>
            <person name="Gladieux P."/>
            <person name="Thoren M.H."/>
            <person name="Johannesson H."/>
        </authorList>
    </citation>
    <scope>NUCLEOTIDE SEQUENCE</scope>
    <source>
        <strain evidence="12">SMH2392-1A</strain>
    </source>
</reference>
<feature type="compositionally biased region" description="Gly residues" evidence="10">
    <location>
        <begin position="1122"/>
        <end position="1131"/>
    </location>
</feature>
<dbReference type="GeneID" id="85319597"/>
<name>A0AA40BH21_9PEZI</name>
<keyword evidence="13" id="KW-1185">Reference proteome</keyword>
<dbReference type="Proteomes" id="UP001172101">
    <property type="component" value="Unassembled WGS sequence"/>
</dbReference>
<comment type="caution">
    <text evidence="12">The sequence shown here is derived from an EMBL/GenBank/DDBJ whole genome shotgun (WGS) entry which is preliminary data.</text>
</comment>
<gene>
    <name evidence="12" type="ORF">B0T26DRAFT_631200</name>
</gene>
<keyword evidence="4 9" id="KW-0805">Transcription regulation</keyword>
<comment type="function">
    <text evidence="9">Component of the Mediator complex, a coactivator involved in the regulated transcription of nearly all RNA polymerase II-dependent genes. Mediator functions as a bridge to convey information from gene-specific regulatory proteins to the basal RNA polymerase II transcription machinery. Mediator is recruited to promoters by direct interactions with regulatory proteins and serves as a scaffold for the assembly of a functional preinitiation complex with RNA polymerase II and the general transcription factors.</text>
</comment>
<protein>
    <recommendedName>
        <fullName evidence="3 9">Mediator of RNA polymerase II transcription subunit 14</fullName>
    </recommendedName>
    <alternativeName>
        <fullName evidence="8 9">Mediator complex subunit 14</fullName>
    </alternativeName>
</protein>
<feature type="region of interest" description="Disordered" evidence="10">
    <location>
        <begin position="1"/>
        <end position="48"/>
    </location>
</feature>
<evidence type="ECO:0000256" key="2">
    <source>
        <dbReference type="ARBA" id="ARBA00007813"/>
    </source>
</evidence>
<keyword evidence="6 9" id="KW-0804">Transcription</keyword>
<comment type="subunit">
    <text evidence="9">Component of the Mediator complex.</text>
</comment>